<evidence type="ECO:0000313" key="3">
    <source>
        <dbReference type="Proteomes" id="UP000717996"/>
    </source>
</evidence>
<dbReference type="Pfam" id="PF03372">
    <property type="entry name" value="Exo_endo_phos"/>
    <property type="match status" value="1"/>
</dbReference>
<gene>
    <name evidence="2" type="ORF">G6F51_008521</name>
</gene>
<feature type="domain" description="Endonuclease/exonuclease/phosphatase" evidence="1">
    <location>
        <begin position="13"/>
        <end position="267"/>
    </location>
</feature>
<dbReference type="PANTHER" id="PTHR12121:SF36">
    <property type="entry name" value="ENDONUCLEASE_EXONUCLEASE_PHOSPHATASE DOMAIN-CONTAINING PROTEIN"/>
    <property type="match status" value="1"/>
</dbReference>
<evidence type="ECO:0000313" key="2">
    <source>
        <dbReference type="EMBL" id="KAG1540446.1"/>
    </source>
</evidence>
<name>A0A9P6Y6T7_RHIOR</name>
<organism evidence="2 3">
    <name type="scientific">Rhizopus oryzae</name>
    <name type="common">Mucormycosis agent</name>
    <name type="synonym">Rhizopus arrhizus var. delemar</name>
    <dbReference type="NCBI Taxonomy" id="64495"/>
    <lineage>
        <taxon>Eukaryota</taxon>
        <taxon>Fungi</taxon>
        <taxon>Fungi incertae sedis</taxon>
        <taxon>Mucoromycota</taxon>
        <taxon>Mucoromycotina</taxon>
        <taxon>Mucoromycetes</taxon>
        <taxon>Mucorales</taxon>
        <taxon>Mucorineae</taxon>
        <taxon>Rhizopodaceae</taxon>
        <taxon>Rhizopus</taxon>
    </lineage>
</organism>
<dbReference type="InterPro" id="IPR005135">
    <property type="entry name" value="Endo/exonuclease/phosphatase"/>
</dbReference>
<comment type="caution">
    <text evidence="2">The sequence shown here is derived from an EMBL/GenBank/DDBJ whole genome shotgun (WGS) entry which is preliminary data.</text>
</comment>
<protein>
    <recommendedName>
        <fullName evidence="1">Endonuclease/exonuclease/phosphatase domain-containing protein</fullName>
    </recommendedName>
</protein>
<dbReference type="InterPro" id="IPR036691">
    <property type="entry name" value="Endo/exonu/phosph_ase_sf"/>
</dbReference>
<dbReference type="Gene3D" id="3.60.10.10">
    <property type="entry name" value="Endonuclease/exonuclease/phosphatase"/>
    <property type="match status" value="2"/>
</dbReference>
<evidence type="ECO:0000259" key="1">
    <source>
        <dbReference type="Pfam" id="PF03372"/>
    </source>
</evidence>
<dbReference type="EMBL" id="JAANIT010001408">
    <property type="protein sequence ID" value="KAG1540446.1"/>
    <property type="molecule type" value="Genomic_DNA"/>
</dbReference>
<accession>A0A9P6Y6T7</accession>
<dbReference type="OrthoDB" id="276515at2759"/>
<dbReference type="Proteomes" id="UP000717996">
    <property type="component" value="Unassembled WGS sequence"/>
</dbReference>
<proteinExistence type="predicted"/>
<dbReference type="InterPro" id="IPR050410">
    <property type="entry name" value="CCR4/nocturin_mRNA_transcr"/>
</dbReference>
<dbReference type="SUPFAM" id="SSF56219">
    <property type="entry name" value="DNase I-like"/>
    <property type="match status" value="1"/>
</dbReference>
<dbReference type="PANTHER" id="PTHR12121">
    <property type="entry name" value="CARBON CATABOLITE REPRESSOR PROTEIN 4"/>
    <property type="match status" value="1"/>
</dbReference>
<dbReference type="CDD" id="cd09083">
    <property type="entry name" value="EEP-1"/>
    <property type="match status" value="1"/>
</dbReference>
<sequence length="375" mass="42072">MTNNTQKKLSFMTLNIRHDHHPTSPTTPFAAPPIKENPFDPNDFLGEQPWTIRKWKVMDTILLYSPDIIALQESVHHQLLDLEALLGDEYQWVGVGRDDGDKKGEFCAVFYKSEILAVESWKTIWLSETPEEIGSKSWDAKHCRIATQVLFKRANDDSIFTVFNAHLDHVGTIAREESSKLLLERARKATSDGPVVLMGDLNSTEDGTAYLTLTGSRYKDIQGQNDTLANLQELNQTCASAAVNRTGEPIRTAEGNITLPTHRVIRPGKILDGLQNEEKSDLYFADASHNLMTRLTSKGALGTLSGPYGFRDTFTSFNEGDNEAKRAPIRIDFIMTLSNPDIKIVVHSFATLSNQFDDGLHFSDHRPVLSRISWN</sequence>
<dbReference type="GO" id="GO:0000175">
    <property type="term" value="F:3'-5'-RNA exonuclease activity"/>
    <property type="evidence" value="ECO:0007669"/>
    <property type="project" value="TreeGrafter"/>
</dbReference>
<reference evidence="2" key="1">
    <citation type="journal article" date="2020" name="Microb. Genom.">
        <title>Genetic diversity of clinical and environmental Mucorales isolates obtained from an investigation of mucormycosis cases among solid organ transplant recipients.</title>
        <authorList>
            <person name="Nguyen M.H."/>
            <person name="Kaul D."/>
            <person name="Muto C."/>
            <person name="Cheng S.J."/>
            <person name="Richter R.A."/>
            <person name="Bruno V.M."/>
            <person name="Liu G."/>
            <person name="Beyhan S."/>
            <person name="Sundermann A.J."/>
            <person name="Mounaud S."/>
            <person name="Pasculle A.W."/>
            <person name="Nierman W.C."/>
            <person name="Driscoll E."/>
            <person name="Cumbie R."/>
            <person name="Clancy C.J."/>
            <person name="Dupont C.L."/>
        </authorList>
    </citation>
    <scope>NUCLEOTIDE SEQUENCE</scope>
    <source>
        <strain evidence="2">GL16</strain>
    </source>
</reference>
<dbReference type="AlphaFoldDB" id="A0A9P6Y6T7"/>